<sequence length="599" mass="65652">MNLALQPGPDLHEPLHPDLVGAQRPTGLRPEIALSWERSARNGVERDGVDVARGPGSDRPSRLLRAAEPVIQRLAQRLEGEPLVIILADAEARVVVRRAGREDVRDWCDRLLIVPGSRLAEEVIGTNAVGCAVEERRPFVVAGGEHYRENLRLFSARAVPVRHPVSGVIKGALALACRTEDGSVLMLPLVEEAAARIEARLGDDTTRQERLLLDRFLQTTRRSAAAVVCLNRDLLISNTLAGPLVSPADQPFLWDWASRVLAARDEYCGELRLAGDVVVQARCTTVREEEVVAGILIEMRPHSATLRCAGRTVRPHRPAGPSDDSPVPGRSAAAERVRRELAAVAQARRPILISGEPGTGKAFLARHLHERDGATGSVTVLETGQCRDDPRAWFERLRAGLAVQGTLVLRQIDELPVELASRAVGLVERVDGRMVRVIATARLADSDDGMTRLRDCFPARLQLPPLRQRAEDVADIARVLVRDLADRSPPPRLEPATLQNFMGQVWPGNVRELRAVLSSALLRSARRDIAIEHLPPEYRAAPIKHRLTSLQRVEREALLNALDDSGGNKQAAAELLGIARSTLYRKIRILGIDGRCLSG</sequence>
<gene>
    <name evidence="7" type="ORF">I4I82_23335</name>
</gene>
<keyword evidence="8" id="KW-1185">Reference proteome</keyword>
<dbReference type="Pfam" id="PF14532">
    <property type="entry name" value="Sigma54_activ_2"/>
    <property type="match status" value="1"/>
</dbReference>
<evidence type="ECO:0000259" key="6">
    <source>
        <dbReference type="PROSITE" id="PS50045"/>
    </source>
</evidence>
<keyword evidence="2" id="KW-0067">ATP-binding</keyword>
<evidence type="ECO:0000256" key="1">
    <source>
        <dbReference type="ARBA" id="ARBA00022741"/>
    </source>
</evidence>
<feature type="domain" description="Sigma-54 factor interaction" evidence="6">
    <location>
        <begin position="327"/>
        <end position="522"/>
    </location>
</feature>
<dbReference type="InterPro" id="IPR002197">
    <property type="entry name" value="HTH_Fis"/>
</dbReference>
<evidence type="ECO:0000313" key="8">
    <source>
        <dbReference type="Proteomes" id="UP000694300"/>
    </source>
</evidence>
<evidence type="ECO:0000256" key="2">
    <source>
        <dbReference type="ARBA" id="ARBA00022840"/>
    </source>
</evidence>
<dbReference type="InterPro" id="IPR058031">
    <property type="entry name" value="AAA_lid_NorR"/>
</dbReference>
<evidence type="ECO:0000256" key="4">
    <source>
        <dbReference type="ARBA" id="ARBA00023163"/>
    </source>
</evidence>
<dbReference type="EMBL" id="JADQDF010000001">
    <property type="protein sequence ID" value="MBW0130585.1"/>
    <property type="molecule type" value="Genomic_DNA"/>
</dbReference>
<comment type="caution">
    <text evidence="7">The sequence shown here is derived from an EMBL/GenBank/DDBJ whole genome shotgun (WGS) entry which is preliminary data.</text>
</comment>
<keyword evidence="3" id="KW-0805">Transcription regulation</keyword>
<keyword evidence="4" id="KW-0804">Transcription</keyword>
<evidence type="ECO:0000256" key="5">
    <source>
        <dbReference type="SAM" id="MobiDB-lite"/>
    </source>
</evidence>
<keyword evidence="1" id="KW-0547">Nucleotide-binding</keyword>
<dbReference type="Pfam" id="PF25601">
    <property type="entry name" value="AAA_lid_14"/>
    <property type="match status" value="1"/>
</dbReference>
<protein>
    <submittedName>
        <fullName evidence="7">Sigma-54-dependent Fis family transcriptional regulator</fullName>
    </submittedName>
</protein>
<name>A0ABS6UEA8_9PSEU</name>
<dbReference type="Proteomes" id="UP000694300">
    <property type="component" value="Unassembled WGS sequence"/>
</dbReference>
<accession>A0ABS6UEA8</accession>
<dbReference type="PANTHER" id="PTHR32071">
    <property type="entry name" value="TRANSCRIPTIONAL REGULATORY PROTEIN"/>
    <property type="match status" value="1"/>
</dbReference>
<dbReference type="PANTHER" id="PTHR32071:SF57">
    <property type="entry name" value="C4-DICARBOXYLATE TRANSPORT TRANSCRIPTIONAL REGULATORY PROTEIN DCTD"/>
    <property type="match status" value="1"/>
</dbReference>
<dbReference type="InterPro" id="IPR025944">
    <property type="entry name" value="Sigma_54_int_dom_CS"/>
</dbReference>
<feature type="region of interest" description="Disordered" evidence="5">
    <location>
        <begin position="1"/>
        <end position="24"/>
    </location>
</feature>
<dbReference type="RefSeq" id="WP_218588996.1">
    <property type="nucleotide sequence ID" value="NZ_JADQDE010000001.1"/>
</dbReference>
<dbReference type="Pfam" id="PF02954">
    <property type="entry name" value="HTH_8"/>
    <property type="match status" value="1"/>
</dbReference>
<proteinExistence type="predicted"/>
<reference evidence="7 8" key="1">
    <citation type="submission" date="2020-11" db="EMBL/GenBank/DDBJ databases">
        <title>Pseudonocardia abyssalis sp. nov. and Pseudonocardia oceani sp. nov., description and phylogenomic analysis of two novel actinomycetes isolated from the deep Southern Ocean.</title>
        <authorList>
            <person name="Parra J."/>
        </authorList>
    </citation>
    <scope>NUCLEOTIDE SEQUENCE [LARGE SCALE GENOMIC DNA]</scope>
    <source>
        <strain evidence="8">KRD185</strain>
    </source>
</reference>
<evidence type="ECO:0000256" key="3">
    <source>
        <dbReference type="ARBA" id="ARBA00023015"/>
    </source>
</evidence>
<feature type="region of interest" description="Disordered" evidence="5">
    <location>
        <begin position="312"/>
        <end position="333"/>
    </location>
</feature>
<evidence type="ECO:0000313" key="7">
    <source>
        <dbReference type="EMBL" id="MBW0130585.1"/>
    </source>
</evidence>
<dbReference type="PROSITE" id="PS50045">
    <property type="entry name" value="SIGMA54_INTERACT_4"/>
    <property type="match status" value="1"/>
</dbReference>
<organism evidence="7 8">
    <name type="scientific">Pseudonocardia oceani</name>
    <dbReference type="NCBI Taxonomy" id="2792013"/>
    <lineage>
        <taxon>Bacteria</taxon>
        <taxon>Bacillati</taxon>
        <taxon>Actinomycetota</taxon>
        <taxon>Actinomycetes</taxon>
        <taxon>Pseudonocardiales</taxon>
        <taxon>Pseudonocardiaceae</taxon>
        <taxon>Pseudonocardia</taxon>
    </lineage>
</organism>
<dbReference type="PROSITE" id="PS00688">
    <property type="entry name" value="SIGMA54_INTERACT_3"/>
    <property type="match status" value="1"/>
</dbReference>
<dbReference type="InterPro" id="IPR002078">
    <property type="entry name" value="Sigma_54_int"/>
</dbReference>